<feature type="signal peptide" evidence="3">
    <location>
        <begin position="1"/>
        <end position="17"/>
    </location>
</feature>
<dbReference type="AlphaFoldDB" id="A0A7M5WVQ2"/>
<evidence type="ECO:0000313" key="4">
    <source>
        <dbReference type="EnsemblMetazoa" id="CLYHEMP013836.2"/>
    </source>
</evidence>
<reference evidence="4" key="1">
    <citation type="submission" date="2021-01" db="UniProtKB">
        <authorList>
            <consortium name="EnsemblMetazoa"/>
        </authorList>
    </citation>
    <scope>IDENTIFICATION</scope>
</reference>
<dbReference type="GeneID" id="136821756"/>
<sequence>MKILISLVLILPCLCQGLEFIGKRNLTGGDTIKNCEEGLLGTVDGCKCRLDKPIFHVLNNESYGCTNFKQICKVCKNSGKGYIKGENETLTMELQLPLESIEQKTKENCSISDWMVAFRVNQQHEMIELFQKKANITWSSSYLKLMIDIDNIPFNLRGKLGKIQIWCMKENQTENEVLATKKENSFLVKLDGEFTLPDNTTYFFITTPLPPTTTIPISTMAPDEDSKNMIFYVVIPVAIFLILICIIVLCINKRLQKRDKKQRENSYNFKDPRLSGDSAFGMYNEAYVNDTLDGKAKKKPNNNDSLKDSKGPTNDDGINIYTIVDLSSQNVAERPVPAERPVHQMGNEKQAENALYESPYESPVDFQRKPSSDTDSDIPDGKYRILSNTNSGSDMSDQGSEKGPEVEPEKVKEEDLKEECDEIVRECEENYKQMKGDGTLKRLKRKSKQYKFTDFDHLNVSTEEQKIDDSDDDDSSNDENSDSDDNDSVGDSSHIYETDEDRQQSFPNVTILH</sequence>
<evidence type="ECO:0000256" key="2">
    <source>
        <dbReference type="SAM" id="Phobius"/>
    </source>
</evidence>
<feature type="compositionally biased region" description="Basic and acidic residues" evidence="1">
    <location>
        <begin position="399"/>
        <end position="415"/>
    </location>
</feature>
<feature type="transmembrane region" description="Helical" evidence="2">
    <location>
        <begin position="229"/>
        <end position="251"/>
    </location>
</feature>
<keyword evidence="3" id="KW-0732">Signal</keyword>
<evidence type="ECO:0008006" key="6">
    <source>
        <dbReference type="Google" id="ProtNLM"/>
    </source>
</evidence>
<feature type="region of interest" description="Disordered" evidence="1">
    <location>
        <begin position="293"/>
        <end position="314"/>
    </location>
</feature>
<proteinExistence type="predicted"/>
<feature type="compositionally biased region" description="Basic and acidic residues" evidence="1">
    <location>
        <begin position="457"/>
        <end position="468"/>
    </location>
</feature>
<keyword evidence="2" id="KW-1133">Transmembrane helix</keyword>
<dbReference type="EnsemblMetazoa" id="CLYHEMT013836.2">
    <property type="protein sequence ID" value="CLYHEMP013836.2"/>
    <property type="gene ID" value="CLYHEMG013836"/>
</dbReference>
<organism evidence="4 5">
    <name type="scientific">Clytia hemisphaerica</name>
    <dbReference type="NCBI Taxonomy" id="252671"/>
    <lineage>
        <taxon>Eukaryota</taxon>
        <taxon>Metazoa</taxon>
        <taxon>Cnidaria</taxon>
        <taxon>Hydrozoa</taxon>
        <taxon>Hydroidolina</taxon>
        <taxon>Leptothecata</taxon>
        <taxon>Obeliida</taxon>
        <taxon>Clytiidae</taxon>
        <taxon>Clytia</taxon>
    </lineage>
</organism>
<feature type="compositionally biased region" description="Acidic residues" evidence="1">
    <location>
        <begin position="469"/>
        <end position="488"/>
    </location>
</feature>
<evidence type="ECO:0000313" key="5">
    <source>
        <dbReference type="Proteomes" id="UP000594262"/>
    </source>
</evidence>
<feature type="region of interest" description="Disordered" evidence="1">
    <location>
        <begin position="355"/>
        <end position="418"/>
    </location>
</feature>
<dbReference type="Proteomes" id="UP000594262">
    <property type="component" value="Unplaced"/>
</dbReference>
<feature type="compositionally biased region" description="Polar residues" evidence="1">
    <location>
        <begin position="504"/>
        <end position="513"/>
    </location>
</feature>
<keyword evidence="2" id="KW-0812">Transmembrane</keyword>
<feature type="region of interest" description="Disordered" evidence="1">
    <location>
        <begin position="457"/>
        <end position="513"/>
    </location>
</feature>
<protein>
    <recommendedName>
        <fullName evidence="6">Cnidarian restricted protein</fullName>
    </recommendedName>
</protein>
<feature type="compositionally biased region" description="Basic and acidic residues" evidence="1">
    <location>
        <begin position="494"/>
        <end position="503"/>
    </location>
</feature>
<feature type="compositionally biased region" description="Polar residues" evidence="1">
    <location>
        <begin position="386"/>
        <end position="398"/>
    </location>
</feature>
<feature type="chain" id="PRO_5029462794" description="Cnidarian restricted protein" evidence="3">
    <location>
        <begin position="18"/>
        <end position="513"/>
    </location>
</feature>
<evidence type="ECO:0000256" key="1">
    <source>
        <dbReference type="SAM" id="MobiDB-lite"/>
    </source>
</evidence>
<dbReference type="RefSeq" id="XP_066934068.1">
    <property type="nucleotide sequence ID" value="XM_067077967.1"/>
</dbReference>
<accession>A0A7M5WVQ2</accession>
<evidence type="ECO:0000256" key="3">
    <source>
        <dbReference type="SAM" id="SignalP"/>
    </source>
</evidence>
<name>A0A7M5WVQ2_9CNID</name>
<keyword evidence="2" id="KW-0472">Membrane</keyword>
<keyword evidence="5" id="KW-1185">Reference proteome</keyword>